<dbReference type="PANTHER" id="PTHR11732">
    <property type="entry name" value="ALDO/KETO REDUCTASE"/>
    <property type="match status" value="1"/>
</dbReference>
<keyword evidence="4" id="KW-0560">Oxidoreductase</keyword>
<dbReference type="HOGENOM" id="CLU_023205_0_0_1"/>
<reference evidence="7" key="3">
    <citation type="submission" date="2015-04" db="UniProtKB">
        <authorList>
            <consortium name="EnsemblPlants"/>
        </authorList>
    </citation>
    <scope>IDENTIFICATION</scope>
    <source>
        <strain evidence="7">cv. Jemalong A17</strain>
    </source>
</reference>
<dbReference type="PRINTS" id="PR00069">
    <property type="entry name" value="ALDKETRDTASE"/>
</dbReference>
<reference evidence="6 8" key="1">
    <citation type="journal article" date="2011" name="Nature">
        <title>The Medicago genome provides insight into the evolution of rhizobial symbioses.</title>
        <authorList>
            <person name="Young N.D."/>
            <person name="Debelle F."/>
            <person name="Oldroyd G.E."/>
            <person name="Geurts R."/>
            <person name="Cannon S.B."/>
            <person name="Udvardi M.K."/>
            <person name="Benedito V.A."/>
            <person name="Mayer K.F."/>
            <person name="Gouzy J."/>
            <person name="Schoof H."/>
            <person name="Van de Peer Y."/>
            <person name="Proost S."/>
            <person name="Cook D.R."/>
            <person name="Meyers B.C."/>
            <person name="Spannagl M."/>
            <person name="Cheung F."/>
            <person name="De Mita S."/>
            <person name="Krishnakumar V."/>
            <person name="Gundlach H."/>
            <person name="Zhou S."/>
            <person name="Mudge J."/>
            <person name="Bharti A.K."/>
            <person name="Murray J.D."/>
            <person name="Naoumkina M.A."/>
            <person name="Rosen B."/>
            <person name="Silverstein K.A."/>
            <person name="Tang H."/>
            <person name="Rombauts S."/>
            <person name="Zhao P.X."/>
            <person name="Zhou P."/>
            <person name="Barbe V."/>
            <person name="Bardou P."/>
            <person name="Bechner M."/>
            <person name="Bellec A."/>
            <person name="Berger A."/>
            <person name="Berges H."/>
            <person name="Bidwell S."/>
            <person name="Bisseling T."/>
            <person name="Choisne N."/>
            <person name="Couloux A."/>
            <person name="Denny R."/>
            <person name="Deshpande S."/>
            <person name="Dai X."/>
            <person name="Doyle J.J."/>
            <person name="Dudez A.M."/>
            <person name="Farmer A.D."/>
            <person name="Fouteau S."/>
            <person name="Franken C."/>
            <person name="Gibelin C."/>
            <person name="Gish J."/>
            <person name="Goldstein S."/>
            <person name="Gonzalez A.J."/>
            <person name="Green P.J."/>
            <person name="Hallab A."/>
            <person name="Hartog M."/>
            <person name="Hua A."/>
            <person name="Humphray S.J."/>
            <person name="Jeong D.H."/>
            <person name="Jing Y."/>
            <person name="Jocker A."/>
            <person name="Kenton S.M."/>
            <person name="Kim D.J."/>
            <person name="Klee K."/>
            <person name="Lai H."/>
            <person name="Lang C."/>
            <person name="Lin S."/>
            <person name="Macmil S.L."/>
            <person name="Magdelenat G."/>
            <person name="Matthews L."/>
            <person name="McCorrison J."/>
            <person name="Monaghan E.L."/>
            <person name="Mun J.H."/>
            <person name="Najar F.Z."/>
            <person name="Nicholson C."/>
            <person name="Noirot C."/>
            <person name="O'Bleness M."/>
            <person name="Paule C.R."/>
            <person name="Poulain J."/>
            <person name="Prion F."/>
            <person name="Qin B."/>
            <person name="Qu C."/>
            <person name="Retzel E.F."/>
            <person name="Riddle C."/>
            <person name="Sallet E."/>
            <person name="Samain S."/>
            <person name="Samson N."/>
            <person name="Sanders I."/>
            <person name="Saurat O."/>
            <person name="Scarpelli C."/>
            <person name="Schiex T."/>
            <person name="Segurens B."/>
            <person name="Severin A.J."/>
            <person name="Sherrier D.J."/>
            <person name="Shi R."/>
            <person name="Sims S."/>
            <person name="Singer S.R."/>
            <person name="Sinharoy S."/>
            <person name="Sterck L."/>
            <person name="Viollet A."/>
            <person name="Wang B.B."/>
            <person name="Wang K."/>
            <person name="Wang M."/>
            <person name="Wang X."/>
            <person name="Warfsmann J."/>
            <person name="Weissenbach J."/>
            <person name="White D.D."/>
            <person name="White J.D."/>
            <person name="Wiley G.B."/>
            <person name="Wincker P."/>
            <person name="Xing Y."/>
            <person name="Yang L."/>
            <person name="Yao Z."/>
            <person name="Ying F."/>
            <person name="Zhai J."/>
            <person name="Zhou L."/>
            <person name="Zuber A."/>
            <person name="Denarie J."/>
            <person name="Dixon R.A."/>
            <person name="May G.D."/>
            <person name="Schwartz D.C."/>
            <person name="Rogers J."/>
            <person name="Quetier F."/>
            <person name="Town C.D."/>
            <person name="Roe B.A."/>
        </authorList>
    </citation>
    <scope>NUCLEOTIDE SEQUENCE [LARGE SCALE GENOMIC DNA]</scope>
    <source>
        <strain evidence="6">A17</strain>
        <strain evidence="7 8">cv. Jemalong A17</strain>
    </source>
</reference>
<keyword evidence="8" id="KW-1185">Reference proteome</keyword>
<dbReference type="PROSITE" id="PS00062">
    <property type="entry name" value="ALDOKETO_REDUCTASE_2"/>
    <property type="match status" value="1"/>
</dbReference>
<comment type="similarity">
    <text evidence="1">Belongs to the aldo/keto reductase family.</text>
</comment>
<accession>A0A072UAY8</accession>
<evidence type="ECO:0000313" key="8">
    <source>
        <dbReference type="Proteomes" id="UP000002051"/>
    </source>
</evidence>
<reference evidence="6 8" key="2">
    <citation type="journal article" date="2014" name="BMC Genomics">
        <title>An improved genome release (version Mt4.0) for the model legume Medicago truncatula.</title>
        <authorList>
            <person name="Tang H."/>
            <person name="Krishnakumar V."/>
            <person name="Bidwell S."/>
            <person name="Rosen B."/>
            <person name="Chan A."/>
            <person name="Zhou S."/>
            <person name="Gentzbittel L."/>
            <person name="Childs K.L."/>
            <person name="Yandell M."/>
            <person name="Gundlach H."/>
            <person name="Mayer K.F."/>
            <person name="Schwartz D.C."/>
            <person name="Town C.D."/>
        </authorList>
    </citation>
    <scope>GENOME REANNOTATION</scope>
    <source>
        <strain evidence="6">A17</strain>
        <strain evidence="7 8">cv. Jemalong A17</strain>
    </source>
</reference>
<proteinExistence type="inferred from homology"/>
<dbReference type="Gene3D" id="3.20.20.100">
    <property type="entry name" value="NADP-dependent oxidoreductase domain"/>
    <property type="match status" value="1"/>
</dbReference>
<name>A0A072UAY8_MEDTR</name>
<dbReference type="Pfam" id="PF00248">
    <property type="entry name" value="Aldo_ket_red"/>
    <property type="match status" value="1"/>
</dbReference>
<feature type="domain" description="NADP-dependent oxidoreductase" evidence="5">
    <location>
        <begin position="60"/>
        <end position="323"/>
    </location>
</feature>
<dbReference type="Proteomes" id="UP000002051">
    <property type="component" value="Unassembled WGS sequence"/>
</dbReference>
<dbReference type="GO" id="GO:0004032">
    <property type="term" value="F:aldose reductase (NADPH) activity"/>
    <property type="evidence" value="ECO:0000318"/>
    <property type="project" value="GO_Central"/>
</dbReference>
<dbReference type="AlphaFoldDB" id="A0A072UAY8"/>
<protein>
    <submittedName>
        <fullName evidence="6">Aldo/keto reductase family oxidoreductase</fullName>
    </submittedName>
</protein>
<dbReference type="SUPFAM" id="SSF51430">
    <property type="entry name" value="NAD(P)-linked oxidoreductase"/>
    <property type="match status" value="1"/>
</dbReference>
<dbReference type="KEGG" id="mtr:25498586"/>
<evidence type="ECO:0000256" key="2">
    <source>
        <dbReference type="ARBA" id="ARBA00022857"/>
    </source>
</evidence>
<dbReference type="STRING" id="3880.A0A072UAY8"/>
<dbReference type="InterPro" id="IPR044498">
    <property type="entry name" value="AKR4C"/>
</dbReference>
<dbReference type="InterPro" id="IPR036812">
    <property type="entry name" value="NAD(P)_OxRdtase_dom_sf"/>
</dbReference>
<dbReference type="EMBL" id="CM001223">
    <property type="protein sequence ID" value="KEH23000.1"/>
    <property type="molecule type" value="Genomic_DNA"/>
</dbReference>
<dbReference type="EnsemblPlants" id="KEH23000">
    <property type="protein sequence ID" value="KEH23000"/>
    <property type="gene ID" value="MTR_7g063580"/>
</dbReference>
<dbReference type="InterPro" id="IPR023210">
    <property type="entry name" value="NADP_OxRdtase_dom"/>
</dbReference>
<gene>
    <name evidence="7" type="primary">25498586</name>
    <name evidence="6" type="ordered locus">MTR_7g063580</name>
</gene>
<evidence type="ECO:0000313" key="6">
    <source>
        <dbReference type="EMBL" id="KEH23000.1"/>
    </source>
</evidence>
<evidence type="ECO:0000256" key="3">
    <source>
        <dbReference type="ARBA" id="ARBA00022990"/>
    </source>
</evidence>
<dbReference type="InterPro" id="IPR020471">
    <property type="entry name" value="AKR"/>
</dbReference>
<evidence type="ECO:0000256" key="4">
    <source>
        <dbReference type="ARBA" id="ARBA00023002"/>
    </source>
</evidence>
<dbReference type="FunFam" id="3.20.20.100:FF:000010">
    <property type="entry name" value="NADPH-dependent aldo-keto reductase, chloroplastic"/>
    <property type="match status" value="1"/>
</dbReference>
<dbReference type="GO" id="GO:0005829">
    <property type="term" value="C:cytosol"/>
    <property type="evidence" value="ECO:0000318"/>
    <property type="project" value="GO_Central"/>
</dbReference>
<dbReference type="PROSITE" id="PS00798">
    <property type="entry name" value="ALDOKETO_REDUCTASE_1"/>
    <property type="match status" value="1"/>
</dbReference>
<dbReference type="PROSITE" id="PS00063">
    <property type="entry name" value="ALDOKETO_REDUCTASE_3"/>
    <property type="match status" value="1"/>
</dbReference>
<dbReference type="InterPro" id="IPR018170">
    <property type="entry name" value="Aldo/ket_reductase_CS"/>
</dbReference>
<dbReference type="OrthoDB" id="416253at2759"/>
<keyword evidence="2" id="KW-0521">NADP</keyword>
<evidence type="ECO:0000256" key="1">
    <source>
        <dbReference type="ARBA" id="ARBA00007905"/>
    </source>
</evidence>
<dbReference type="CDD" id="cd19125">
    <property type="entry name" value="AKR_AKR4C1-15"/>
    <property type="match status" value="1"/>
</dbReference>
<evidence type="ECO:0000259" key="5">
    <source>
        <dbReference type="Pfam" id="PF00248"/>
    </source>
</evidence>
<evidence type="ECO:0000313" key="7">
    <source>
        <dbReference type="EnsemblPlants" id="KEH23000"/>
    </source>
</evidence>
<keyword evidence="3" id="KW-0007">Acetylation</keyword>
<sequence length="354" mass="39514">MIHLLCRTFCFISHLYLSSTILLCNIYSKIISRREKMEKENIHGPQHFDLNTGANIPSVGLGTWKASPGVVGDAVVAAVKAGYRHIDCARVYDNEKEIGEALKTLFSAGVVQRGEMFITSKLWISDCAPEDVSKALARTLEDLQLDYIDLYLIHWPFRTKSGSRGWDPEVMVPLCLSETWNAMEGLFASGQARAIGVSNFSTKKLQDLLGYAKIPPAVNQVECHPVWQQPALHNLCNSTGVHLTAYSPLGSPGSWVKGEILKEPILIEIAEKLNKSPAQVALRWGIQSGHSVLPKSVNESRIKENLSLFDWCIPPELFSKFSQIHQQRLLRGDFAVHESCSPYKSLEDLWDGEI</sequence>
<organism evidence="6 8">
    <name type="scientific">Medicago truncatula</name>
    <name type="common">Barrel medic</name>
    <name type="synonym">Medicago tribuloides</name>
    <dbReference type="NCBI Taxonomy" id="3880"/>
    <lineage>
        <taxon>Eukaryota</taxon>
        <taxon>Viridiplantae</taxon>
        <taxon>Streptophyta</taxon>
        <taxon>Embryophyta</taxon>
        <taxon>Tracheophyta</taxon>
        <taxon>Spermatophyta</taxon>
        <taxon>Magnoliopsida</taxon>
        <taxon>eudicotyledons</taxon>
        <taxon>Gunneridae</taxon>
        <taxon>Pentapetalae</taxon>
        <taxon>rosids</taxon>
        <taxon>fabids</taxon>
        <taxon>Fabales</taxon>
        <taxon>Fabaceae</taxon>
        <taxon>Papilionoideae</taxon>
        <taxon>50 kb inversion clade</taxon>
        <taxon>NPAAA clade</taxon>
        <taxon>Hologalegina</taxon>
        <taxon>IRL clade</taxon>
        <taxon>Trifolieae</taxon>
        <taxon>Medicago</taxon>
    </lineage>
</organism>